<dbReference type="GO" id="GO:0005737">
    <property type="term" value="C:cytoplasm"/>
    <property type="evidence" value="ECO:0007669"/>
    <property type="project" value="UniProtKB-SubCell"/>
</dbReference>
<dbReference type="GO" id="GO:0009653">
    <property type="term" value="P:anatomical structure morphogenesis"/>
    <property type="evidence" value="ECO:0007669"/>
    <property type="project" value="UniProtKB-ARBA"/>
</dbReference>
<dbReference type="Pfam" id="PF00041">
    <property type="entry name" value="fn3"/>
    <property type="match status" value="1"/>
</dbReference>
<dbReference type="Proteomes" id="UP000678499">
    <property type="component" value="Unassembled WGS sequence"/>
</dbReference>
<evidence type="ECO:0000256" key="7">
    <source>
        <dbReference type="ARBA" id="ARBA00023319"/>
    </source>
</evidence>
<evidence type="ECO:0000259" key="11">
    <source>
        <dbReference type="PROSITE" id="PS50835"/>
    </source>
</evidence>
<dbReference type="EMBL" id="CAJPEX010000927">
    <property type="protein sequence ID" value="CAG0917661.1"/>
    <property type="molecule type" value="Genomic_DNA"/>
</dbReference>
<accession>A0A7R9GCH5</accession>
<dbReference type="Pfam" id="PF00069">
    <property type="entry name" value="Pkinase"/>
    <property type="match status" value="1"/>
</dbReference>
<feature type="compositionally biased region" description="Basic and acidic residues" evidence="9">
    <location>
        <begin position="362"/>
        <end position="374"/>
    </location>
</feature>
<dbReference type="PRINTS" id="PR00014">
    <property type="entry name" value="FNTYPEIII"/>
</dbReference>
<dbReference type="SUPFAM" id="SSF48726">
    <property type="entry name" value="Immunoglobulin"/>
    <property type="match status" value="6"/>
</dbReference>
<protein>
    <submittedName>
        <fullName evidence="13">Uncharacterized protein</fullName>
    </submittedName>
</protein>
<dbReference type="PROSITE" id="PS00108">
    <property type="entry name" value="PROTEIN_KINASE_ST"/>
    <property type="match status" value="1"/>
</dbReference>
<feature type="domain" description="Ig-like" evidence="11">
    <location>
        <begin position="1183"/>
        <end position="1274"/>
    </location>
</feature>
<sequence>MPGPPVGPLEVSDIDRHTCTLHWKPPIYDGGVRITHYVVLAALHRKLVTHQHAQYRQLLYGMSVPLEGTNPIRAKAPFDPPSAPGIPTVTEVGGDFVNLLWDKPESDGGSRIQGYWIDKREAGGISDVWHRVNVAISQRRKNASYDDLSRVEANEVRASFSSSHVVQGCKGVAPPKFNIPPRFRDTAFFDKGENVVIKIPFTGNPKPRIVWSKDGEVIESGAHFSVSKKERHAILVIKDASRLDSGPYSIVGENELGMDSHIIKIQISDRPDPPKMPTIEKTLRDGVFLTWQPPSWDGGSHVTSYIVERREEPMTSWIRCGTTRLTSHQVTELSPGKTYEFRVMAENVYGRSDPSATSRSVHLPDVEKKDKSKKRYEFDETGKKIRGRADEKPKDYDQFVFDIYSRFMPQPVEIKADVSVHDDYEILEEIGSGAFGVVHRCRERATGHIYAAKFIPVAHPMERSLIRKEIDIMNQLHHPKLINLHGAYEDDDEMVLIFEFLSGGELFERITAEGYTMSEAEVINYMRQICEGVKHMHERNIIHLDIKPENIMCQTQRTTNVKLIDFGLATKLDPNDVVKISTGTAEFAAPEIVEREPVGFYTDMWAVGVLAYVLLSGLSPFAGENDIDTLKNVKACDWDFDEEAFAHVSEEGKDFIRRLLVKSKEKRMTAHECLIHAWLKGESKAGAESVGTGRHLAYRDKLRAKIPNWDTFLLPIGRLAEYSSLRQLYVEKYKIHEFFIDRRQAAPRFVIRPQSTFAFEGQSAKFSCRVIAVAPATVSWYHNNAELRQSVKYMKRYLIDDYTFVINRVKLEDRGEYIIRAENHYGAREEPVFLNVQPVPTDVSIVKPDLGVQRKRQPLEIKNLWQEARDSAPCFTFLLRPRVIQVGSSVKLLCCLSGKPTPDVKWFKGSQELSKYEYAMTHSDGVVTMEITNCRVQDSGKYRCEAKNTLGSDETNCVVIVEGGKESSGQLQHLLKDAHVKDRRFDPTKYSSSELDAIKETKISSTYQSSFESHTETAMGRTSMTRSSMSRSSVKSKSTLTTKTEQRAYGGAGSRSRTATQELALPSDAAMCAPTFSTALQDVSVKDGEAVHLCCLIAGDPEPHVEWFKDEELLHSSDILELKYRSGQATLSINEAFPEDEGKYVCRATNPLGTKETSCRLKVQPMERNGKKSSGKKSSDKLPRFADNLKSMVVKDGDAVKLSCKVIGAKKFDVVWLHNDKEIKPSKDFEYVTGSDGERGLNIAEIFPEDAGVYTCEAFNDCGEAFSTCTLIVAVPNEESPNPGISVYPCSTTVQEGKSASFRVEAEKVPQKVTWMRDGKPLDEQNSHYKFSQEGKRKYIFEIPGALVTDVGQYAAVVAGKKGETRAAFSLNVYTQDDL</sequence>
<evidence type="ECO:0000313" key="14">
    <source>
        <dbReference type="Proteomes" id="UP000678499"/>
    </source>
</evidence>
<feature type="compositionally biased region" description="Low complexity" evidence="9">
    <location>
        <begin position="1017"/>
        <end position="1043"/>
    </location>
</feature>
<dbReference type="InterPro" id="IPR007110">
    <property type="entry name" value="Ig-like_dom"/>
</dbReference>
<feature type="domain" description="Ig-like" evidence="11">
    <location>
        <begin position="1074"/>
        <end position="1164"/>
    </location>
</feature>
<feature type="domain" description="Ig-like" evidence="11">
    <location>
        <begin position="873"/>
        <end position="960"/>
    </location>
</feature>
<evidence type="ECO:0000256" key="1">
    <source>
        <dbReference type="ARBA" id="ARBA00004496"/>
    </source>
</evidence>
<dbReference type="Gene3D" id="2.60.40.10">
    <property type="entry name" value="Immunoglobulins"/>
    <property type="match status" value="9"/>
</dbReference>
<dbReference type="SMART" id="SM00220">
    <property type="entry name" value="S_TKc"/>
    <property type="match status" value="1"/>
</dbReference>
<dbReference type="PROSITE" id="PS50835">
    <property type="entry name" value="IG_LIKE"/>
    <property type="match status" value="6"/>
</dbReference>
<evidence type="ECO:0000256" key="5">
    <source>
        <dbReference type="ARBA" id="ARBA00022741"/>
    </source>
</evidence>
<keyword evidence="7" id="KW-0393">Immunoglobulin domain</keyword>
<dbReference type="FunFam" id="1.10.510.10:FF:000321">
    <property type="entry name" value="Bent, isoform C"/>
    <property type="match status" value="1"/>
</dbReference>
<dbReference type="OrthoDB" id="6377283at2759"/>
<dbReference type="InterPro" id="IPR013098">
    <property type="entry name" value="Ig_I-set"/>
</dbReference>
<evidence type="ECO:0000256" key="8">
    <source>
        <dbReference type="PROSITE-ProRule" id="PRU10141"/>
    </source>
</evidence>
<dbReference type="FunFam" id="2.60.40.10:FF:000031">
    <property type="entry name" value="Myosin-binding protein C, slow type"/>
    <property type="match status" value="1"/>
</dbReference>
<dbReference type="SUPFAM" id="SSF56112">
    <property type="entry name" value="Protein kinase-like (PK-like)"/>
    <property type="match status" value="1"/>
</dbReference>
<name>A0A7R9GCH5_9CRUS</name>
<feature type="region of interest" description="Disordered" evidence="9">
    <location>
        <begin position="351"/>
        <end position="374"/>
    </location>
</feature>
<feature type="domain" description="Fibronectin type-III" evidence="12">
    <location>
        <begin position="83"/>
        <end position="182"/>
    </location>
</feature>
<dbReference type="InterPro" id="IPR017441">
    <property type="entry name" value="Protein_kinase_ATP_BS"/>
</dbReference>
<dbReference type="FunFam" id="2.60.40.10:FF:000127">
    <property type="entry name" value="titin isoform X1"/>
    <property type="match status" value="1"/>
</dbReference>
<dbReference type="InterPro" id="IPR013783">
    <property type="entry name" value="Ig-like_fold"/>
</dbReference>
<dbReference type="PROSITE" id="PS50853">
    <property type="entry name" value="FN3"/>
    <property type="match status" value="2"/>
</dbReference>
<evidence type="ECO:0000256" key="9">
    <source>
        <dbReference type="SAM" id="MobiDB-lite"/>
    </source>
</evidence>
<dbReference type="InterPro" id="IPR036116">
    <property type="entry name" value="FN3_sf"/>
</dbReference>
<dbReference type="GO" id="GO:0004672">
    <property type="term" value="F:protein kinase activity"/>
    <property type="evidence" value="ECO:0007669"/>
    <property type="project" value="InterPro"/>
</dbReference>
<keyword evidence="5 8" id="KW-0547">Nucleotide-binding</keyword>
<feature type="domain" description="Ig-like" evidence="11">
    <location>
        <begin position="1283"/>
        <end position="1372"/>
    </location>
</feature>
<dbReference type="EMBL" id="OA882964">
    <property type="protein sequence ID" value="CAD7277509.1"/>
    <property type="molecule type" value="Genomic_DNA"/>
</dbReference>
<dbReference type="PANTHER" id="PTHR13817:SF164">
    <property type="entry name" value="ZORMIN, ISOFORM J"/>
    <property type="match status" value="1"/>
</dbReference>
<dbReference type="FunFam" id="2.60.40.10:FF:000553">
    <property type="entry name" value="Uncharacterized protein, isoform J"/>
    <property type="match status" value="1"/>
</dbReference>
<keyword evidence="14" id="KW-1185">Reference proteome</keyword>
<dbReference type="FunFam" id="2.60.40.10:FF:000097">
    <property type="entry name" value="Bent, isoform F"/>
    <property type="match status" value="1"/>
</dbReference>
<dbReference type="InterPro" id="IPR050964">
    <property type="entry name" value="Striated_Muscle_Regulatory"/>
</dbReference>
<dbReference type="GO" id="GO:0005524">
    <property type="term" value="F:ATP binding"/>
    <property type="evidence" value="ECO:0007669"/>
    <property type="project" value="UniProtKB-UniRule"/>
</dbReference>
<dbReference type="FunFam" id="2.60.40.10:FF:000425">
    <property type="entry name" value="Myosin light chain kinase"/>
    <property type="match status" value="1"/>
</dbReference>
<feature type="domain" description="Ig-like" evidence="11">
    <location>
        <begin position="175"/>
        <end position="268"/>
    </location>
</feature>
<dbReference type="PROSITE" id="PS00107">
    <property type="entry name" value="PROTEIN_KINASE_ATP"/>
    <property type="match status" value="1"/>
</dbReference>
<dbReference type="InterPro" id="IPR036179">
    <property type="entry name" value="Ig-like_dom_sf"/>
</dbReference>
<dbReference type="Gene3D" id="1.10.510.10">
    <property type="entry name" value="Transferase(Phosphotransferase) domain 1"/>
    <property type="match status" value="1"/>
</dbReference>
<feature type="binding site" evidence="8">
    <location>
        <position position="453"/>
    </location>
    <ligand>
        <name>ATP</name>
        <dbReference type="ChEBI" id="CHEBI:30616"/>
    </ligand>
</feature>
<evidence type="ECO:0000256" key="6">
    <source>
        <dbReference type="ARBA" id="ARBA00022840"/>
    </source>
</evidence>
<comment type="subcellular location">
    <subcellularLocation>
        <location evidence="1">Cytoplasm</location>
    </subcellularLocation>
</comment>
<gene>
    <name evidence="13" type="ORF">NMOB1V02_LOCUS5240</name>
</gene>
<keyword evidence="3" id="KW-0963">Cytoplasm</keyword>
<dbReference type="FunFam" id="2.60.40.10:FF:000460">
    <property type="entry name" value="Bent, isoform J"/>
    <property type="match status" value="1"/>
</dbReference>
<dbReference type="Pfam" id="PF07679">
    <property type="entry name" value="I-set"/>
    <property type="match status" value="6"/>
</dbReference>
<dbReference type="GO" id="GO:0030154">
    <property type="term" value="P:cell differentiation"/>
    <property type="evidence" value="ECO:0007669"/>
    <property type="project" value="UniProtKB-ARBA"/>
</dbReference>
<evidence type="ECO:0000256" key="3">
    <source>
        <dbReference type="ARBA" id="ARBA00022490"/>
    </source>
</evidence>
<feature type="domain" description="Protein kinase" evidence="10">
    <location>
        <begin position="424"/>
        <end position="679"/>
    </location>
</feature>
<feature type="domain" description="Ig-like" evidence="11">
    <location>
        <begin position="747"/>
        <end position="835"/>
    </location>
</feature>
<dbReference type="SMART" id="SM00408">
    <property type="entry name" value="IGc2"/>
    <property type="match status" value="5"/>
</dbReference>
<evidence type="ECO:0000313" key="13">
    <source>
        <dbReference type="EMBL" id="CAD7277509.1"/>
    </source>
</evidence>
<feature type="region of interest" description="Disordered" evidence="9">
    <location>
        <begin position="1009"/>
        <end position="1057"/>
    </location>
</feature>
<dbReference type="InterPro" id="IPR003599">
    <property type="entry name" value="Ig_sub"/>
</dbReference>
<evidence type="ECO:0000256" key="2">
    <source>
        <dbReference type="ARBA" id="ARBA00006692"/>
    </source>
</evidence>
<evidence type="ECO:0000256" key="4">
    <source>
        <dbReference type="ARBA" id="ARBA00022737"/>
    </source>
</evidence>
<dbReference type="InterPro" id="IPR003961">
    <property type="entry name" value="FN3_dom"/>
</dbReference>
<keyword evidence="6 8" id="KW-0067">ATP-binding</keyword>
<evidence type="ECO:0000259" key="12">
    <source>
        <dbReference type="PROSITE" id="PS50853"/>
    </source>
</evidence>
<feature type="domain" description="Fibronectin type-III" evidence="12">
    <location>
        <begin position="273"/>
        <end position="366"/>
    </location>
</feature>
<dbReference type="InterPro" id="IPR000719">
    <property type="entry name" value="Prot_kinase_dom"/>
</dbReference>
<proteinExistence type="inferred from homology"/>
<evidence type="ECO:0000259" key="10">
    <source>
        <dbReference type="PROSITE" id="PS50011"/>
    </source>
</evidence>
<feature type="region of interest" description="Disordered" evidence="9">
    <location>
        <begin position="1163"/>
        <end position="1182"/>
    </location>
</feature>
<dbReference type="CDD" id="cd00063">
    <property type="entry name" value="FN3"/>
    <property type="match status" value="3"/>
</dbReference>
<dbReference type="SUPFAM" id="SSF49265">
    <property type="entry name" value="Fibronectin type III"/>
    <property type="match status" value="2"/>
</dbReference>
<dbReference type="SMART" id="SM00060">
    <property type="entry name" value="FN3"/>
    <property type="match status" value="3"/>
</dbReference>
<dbReference type="FunFam" id="3.30.200.20:FF:000249">
    <property type="entry name" value="twitchin isoform X2"/>
    <property type="match status" value="1"/>
</dbReference>
<keyword evidence="4" id="KW-0677">Repeat</keyword>
<dbReference type="InterPro" id="IPR011009">
    <property type="entry name" value="Kinase-like_dom_sf"/>
</dbReference>
<dbReference type="Gene3D" id="3.30.200.20">
    <property type="entry name" value="Phosphorylase Kinase, domain 1"/>
    <property type="match status" value="1"/>
</dbReference>
<comment type="similarity">
    <text evidence="2">Belongs to the protein kinase superfamily. CAMK Ser/Thr protein kinase family.</text>
</comment>
<dbReference type="SMART" id="SM00409">
    <property type="entry name" value="IG"/>
    <property type="match status" value="6"/>
</dbReference>
<organism evidence="13">
    <name type="scientific">Notodromas monacha</name>
    <dbReference type="NCBI Taxonomy" id="399045"/>
    <lineage>
        <taxon>Eukaryota</taxon>
        <taxon>Metazoa</taxon>
        <taxon>Ecdysozoa</taxon>
        <taxon>Arthropoda</taxon>
        <taxon>Crustacea</taxon>
        <taxon>Oligostraca</taxon>
        <taxon>Ostracoda</taxon>
        <taxon>Podocopa</taxon>
        <taxon>Podocopida</taxon>
        <taxon>Cypridocopina</taxon>
        <taxon>Cypridoidea</taxon>
        <taxon>Cyprididae</taxon>
        <taxon>Notodromas</taxon>
    </lineage>
</organism>
<dbReference type="PROSITE" id="PS50011">
    <property type="entry name" value="PROTEIN_KINASE_DOM"/>
    <property type="match status" value="1"/>
</dbReference>
<dbReference type="InterPro" id="IPR003598">
    <property type="entry name" value="Ig_sub2"/>
</dbReference>
<dbReference type="PANTHER" id="PTHR13817">
    <property type="entry name" value="TITIN"/>
    <property type="match status" value="1"/>
</dbReference>
<dbReference type="InterPro" id="IPR008271">
    <property type="entry name" value="Ser/Thr_kinase_AS"/>
</dbReference>
<reference evidence="13" key="1">
    <citation type="submission" date="2020-11" db="EMBL/GenBank/DDBJ databases">
        <authorList>
            <person name="Tran Van P."/>
        </authorList>
    </citation>
    <scope>NUCLEOTIDE SEQUENCE</scope>
</reference>